<comment type="caution">
    <text evidence="1">The sequence shown here is derived from an EMBL/GenBank/DDBJ whole genome shotgun (WGS) entry which is preliminary data.</text>
</comment>
<sequence length="152" mass="17953">MNEEQVEKSKQDCILKMVEVLSTFQQIERSLKDDINLKYDLIRQYLDGRAPFHHKIEKSLPLGGLVEHLERLLDDKDLIASLRRMAKYRNEIAHEKFLIVSESQDIEEINRTHKWLNGLHNELGTWFVSHSADRIETMHKSVKCHFDQNKST</sequence>
<name>A0AAV2VP73_9VIBR</name>
<protein>
    <submittedName>
        <fullName evidence="1">Uncharacterized protein</fullName>
    </submittedName>
</protein>
<evidence type="ECO:0000313" key="2">
    <source>
        <dbReference type="Proteomes" id="UP000018211"/>
    </source>
</evidence>
<evidence type="ECO:0000313" key="1">
    <source>
        <dbReference type="EMBL" id="CCO46328.1"/>
    </source>
</evidence>
<accession>A0AAV2VP73</accession>
<gene>
    <name evidence="1" type="ORF">VIBNISOn1_1740005</name>
</gene>
<dbReference type="EMBL" id="CAOF01000084">
    <property type="protein sequence ID" value="CCO46328.1"/>
    <property type="molecule type" value="Genomic_DNA"/>
</dbReference>
<reference evidence="1 2" key="1">
    <citation type="journal article" date="2013" name="ISME J.">
        <title>Comparative genomics of pathogenic lineages of Vibrio nigripulchritudo identifies virulence-associated traits.</title>
        <authorList>
            <person name="Goudenege D."/>
            <person name="Labreuche Y."/>
            <person name="Krin E."/>
            <person name="Ansquer D."/>
            <person name="Mangenot S."/>
            <person name="Calteau A."/>
            <person name="Medigue C."/>
            <person name="Mazel D."/>
            <person name="Polz M.F."/>
            <person name="Le Roux F."/>
        </authorList>
    </citation>
    <scope>NUCLEOTIDE SEQUENCE [LARGE SCALE GENOMIC DNA]</scope>
    <source>
        <strain evidence="1 2">SOn1</strain>
    </source>
</reference>
<proteinExistence type="predicted"/>
<dbReference type="RefSeq" id="WP_022611495.1">
    <property type="nucleotide sequence ID" value="NZ_LK391965.1"/>
</dbReference>
<dbReference type="Proteomes" id="UP000018211">
    <property type="component" value="Unassembled WGS sequence"/>
</dbReference>
<organism evidence="1 2">
    <name type="scientific">Vibrio nigripulchritudo SOn1</name>
    <dbReference type="NCBI Taxonomy" id="1238450"/>
    <lineage>
        <taxon>Bacteria</taxon>
        <taxon>Pseudomonadati</taxon>
        <taxon>Pseudomonadota</taxon>
        <taxon>Gammaproteobacteria</taxon>
        <taxon>Vibrionales</taxon>
        <taxon>Vibrionaceae</taxon>
        <taxon>Vibrio</taxon>
    </lineage>
</organism>
<dbReference type="AlphaFoldDB" id="A0AAV2VP73"/>